<evidence type="ECO:0000256" key="4">
    <source>
        <dbReference type="PROSITE-ProRule" id="PRU00409"/>
    </source>
</evidence>
<sequence length="363" mass="40289">MLPSPVSDSHLPTTDHPKRRCTVAVTGLNAIDSPGPGVAVIRALREAAEFELRVIGLSYEALEPGIYLHDLVDKTYQLPYPSAGTQVLLERLREIHEREGLDVIIPNFDAELPNFARLVPRLEALGIRTFLPTLGQLEARDKLNLRAFGEEHGLLVPRQRPLHRADELAAAAEQLGYPLVVKGKFYDATVAHTLEQARQAFHQLSAKWGLPVIAQEFVPGHEINVAALGDGQGGTLSAVPMRKLYITDKGKAWAGITLEDETLLQLARRFVQGTRWRGGCELELMRAADGRLYVLEINPRFPAWIYLTAAAGQNQPAALLRLALGLPVEPWTTYAVGRMFIRYAWDLITDNHEFHQISALGEL</sequence>
<name>A0A431U6N3_9BACT</name>
<comment type="caution">
    <text evidence="6">The sequence shown here is derived from an EMBL/GenBank/DDBJ whole genome shotgun (WGS) entry which is preliminary data.</text>
</comment>
<dbReference type="OrthoDB" id="783569at2"/>
<dbReference type="EMBL" id="RXOF01000002">
    <property type="protein sequence ID" value="RTQ52102.1"/>
    <property type="molecule type" value="Genomic_DNA"/>
</dbReference>
<dbReference type="Gene3D" id="3.40.50.20">
    <property type="match status" value="1"/>
</dbReference>
<evidence type="ECO:0000256" key="3">
    <source>
        <dbReference type="ARBA" id="ARBA00022840"/>
    </source>
</evidence>
<organism evidence="6 7">
    <name type="scientific">Hymenobacter gummosus</name>
    <dbReference type="NCBI Taxonomy" id="1776032"/>
    <lineage>
        <taxon>Bacteria</taxon>
        <taxon>Pseudomonadati</taxon>
        <taxon>Bacteroidota</taxon>
        <taxon>Cytophagia</taxon>
        <taxon>Cytophagales</taxon>
        <taxon>Hymenobacteraceae</taxon>
        <taxon>Hymenobacter</taxon>
    </lineage>
</organism>
<dbReference type="InterPro" id="IPR052032">
    <property type="entry name" value="ATP-dep_AA_Ligase"/>
</dbReference>
<dbReference type="Proteomes" id="UP000282184">
    <property type="component" value="Unassembled WGS sequence"/>
</dbReference>
<dbReference type="RefSeq" id="WP_126691759.1">
    <property type="nucleotide sequence ID" value="NZ_RXOF01000002.1"/>
</dbReference>
<dbReference type="GO" id="GO:0046872">
    <property type="term" value="F:metal ion binding"/>
    <property type="evidence" value="ECO:0007669"/>
    <property type="project" value="InterPro"/>
</dbReference>
<dbReference type="Pfam" id="PF15632">
    <property type="entry name" value="ATPgrasp_Ter"/>
    <property type="match status" value="1"/>
</dbReference>
<accession>A0A431U6N3</accession>
<proteinExistence type="predicted"/>
<dbReference type="GO" id="GO:0005524">
    <property type="term" value="F:ATP binding"/>
    <property type="evidence" value="ECO:0007669"/>
    <property type="project" value="UniProtKB-UniRule"/>
</dbReference>
<gene>
    <name evidence="6" type="ORF">EJV47_03485</name>
</gene>
<keyword evidence="3 4" id="KW-0067">ATP-binding</keyword>
<dbReference type="PROSITE" id="PS50975">
    <property type="entry name" value="ATP_GRASP"/>
    <property type="match status" value="1"/>
</dbReference>
<reference evidence="6 7" key="1">
    <citation type="submission" date="2018-12" db="EMBL/GenBank/DDBJ databases">
        <title>Hymenobacter gummosus sp. nov., isolated from a spring.</title>
        <authorList>
            <person name="Nie L."/>
        </authorList>
    </citation>
    <scope>NUCLEOTIDE SEQUENCE [LARGE SCALE GENOMIC DNA]</scope>
    <source>
        <strain evidence="6 7">KCTC 52166</strain>
    </source>
</reference>
<dbReference type="InterPro" id="IPR011761">
    <property type="entry name" value="ATP-grasp"/>
</dbReference>
<dbReference type="Gene3D" id="3.30.470.20">
    <property type="entry name" value="ATP-grasp fold, B domain"/>
    <property type="match status" value="1"/>
</dbReference>
<evidence type="ECO:0000259" key="5">
    <source>
        <dbReference type="PROSITE" id="PS50975"/>
    </source>
</evidence>
<dbReference type="GO" id="GO:0016874">
    <property type="term" value="F:ligase activity"/>
    <property type="evidence" value="ECO:0007669"/>
    <property type="project" value="UniProtKB-KW"/>
</dbReference>
<dbReference type="Gene3D" id="3.30.1490.20">
    <property type="entry name" value="ATP-grasp fold, A domain"/>
    <property type="match status" value="1"/>
</dbReference>
<keyword evidence="2 4" id="KW-0547">Nucleotide-binding</keyword>
<feature type="domain" description="ATP-grasp" evidence="5">
    <location>
        <begin position="146"/>
        <end position="324"/>
    </location>
</feature>
<evidence type="ECO:0000313" key="7">
    <source>
        <dbReference type="Proteomes" id="UP000282184"/>
    </source>
</evidence>
<keyword evidence="7" id="KW-1185">Reference proteome</keyword>
<dbReference type="InterPro" id="IPR013815">
    <property type="entry name" value="ATP_grasp_subdomain_1"/>
</dbReference>
<evidence type="ECO:0000256" key="2">
    <source>
        <dbReference type="ARBA" id="ARBA00022741"/>
    </source>
</evidence>
<protein>
    <submittedName>
        <fullName evidence="6">ATP-grasp domain-containing protein</fullName>
    </submittedName>
</protein>
<evidence type="ECO:0000313" key="6">
    <source>
        <dbReference type="EMBL" id="RTQ52102.1"/>
    </source>
</evidence>
<dbReference type="PANTHER" id="PTHR43585">
    <property type="entry name" value="FUMIPYRROLE BIOSYNTHESIS PROTEIN C"/>
    <property type="match status" value="1"/>
</dbReference>
<dbReference type="SUPFAM" id="SSF56059">
    <property type="entry name" value="Glutathione synthetase ATP-binding domain-like"/>
    <property type="match status" value="1"/>
</dbReference>
<dbReference type="AlphaFoldDB" id="A0A431U6N3"/>
<keyword evidence="1" id="KW-0436">Ligase</keyword>
<dbReference type="PANTHER" id="PTHR43585:SF2">
    <property type="entry name" value="ATP-GRASP ENZYME FSQD"/>
    <property type="match status" value="1"/>
</dbReference>
<evidence type="ECO:0000256" key="1">
    <source>
        <dbReference type="ARBA" id="ARBA00022598"/>
    </source>
</evidence>